<reference evidence="8" key="1">
    <citation type="submission" date="2018-09" db="EMBL/GenBank/DDBJ databases">
        <authorList>
            <person name="Zhu H."/>
        </authorList>
    </citation>
    <scope>NUCLEOTIDE SEQUENCE [LARGE SCALE GENOMIC DNA]</scope>
    <source>
        <strain evidence="8">K1S02-23</strain>
    </source>
</reference>
<dbReference type="PANTHER" id="PTHR47870">
    <property type="entry name" value="CYTOCHROME C-TYPE BIOGENESIS PROTEIN CCMH"/>
    <property type="match status" value="1"/>
</dbReference>
<feature type="repeat" description="TPR" evidence="3">
    <location>
        <begin position="100"/>
        <end position="133"/>
    </location>
</feature>
<evidence type="ECO:0000259" key="6">
    <source>
        <dbReference type="Pfam" id="PF23914"/>
    </source>
</evidence>
<organism evidence="7 8">
    <name type="scientific">Noviherbaspirillum sedimenti</name>
    <dbReference type="NCBI Taxonomy" id="2320865"/>
    <lineage>
        <taxon>Bacteria</taxon>
        <taxon>Pseudomonadati</taxon>
        <taxon>Pseudomonadota</taxon>
        <taxon>Betaproteobacteria</taxon>
        <taxon>Burkholderiales</taxon>
        <taxon>Oxalobacteraceae</taxon>
        <taxon>Noviherbaspirillum</taxon>
    </lineage>
</organism>
<proteinExistence type="predicted"/>
<dbReference type="InterPro" id="IPR051263">
    <property type="entry name" value="C-type_cytochrome_biogenesis"/>
</dbReference>
<evidence type="ECO:0000256" key="1">
    <source>
        <dbReference type="ARBA" id="ARBA00022737"/>
    </source>
</evidence>
<feature type="domain" description="Cytochrome c-type biogenesis protein H TPR" evidence="6">
    <location>
        <begin position="79"/>
        <end position="207"/>
    </location>
</feature>
<dbReference type="OrthoDB" id="9776053at2"/>
<dbReference type="Pfam" id="PF23914">
    <property type="entry name" value="TPR_CcmH_CycH"/>
    <property type="match status" value="1"/>
</dbReference>
<keyword evidence="1" id="KW-0677">Repeat</keyword>
<feature type="transmembrane region" description="Helical" evidence="4">
    <location>
        <begin position="6"/>
        <end position="28"/>
    </location>
</feature>
<keyword evidence="8" id="KW-1185">Reference proteome</keyword>
<keyword evidence="4" id="KW-0812">Transmembrane</keyword>
<keyword evidence="2 3" id="KW-0802">TPR repeat</keyword>
<feature type="domain" description="Cytochrome c-type biogenesis protein H Ig-like" evidence="5">
    <location>
        <begin position="236"/>
        <end position="340"/>
    </location>
</feature>
<dbReference type="GO" id="GO:0005886">
    <property type="term" value="C:plasma membrane"/>
    <property type="evidence" value="ECO:0007669"/>
    <property type="project" value="TreeGrafter"/>
</dbReference>
<dbReference type="Proteomes" id="UP000266327">
    <property type="component" value="Unassembled WGS sequence"/>
</dbReference>
<evidence type="ECO:0000256" key="4">
    <source>
        <dbReference type="SAM" id="Phobius"/>
    </source>
</evidence>
<evidence type="ECO:0000256" key="3">
    <source>
        <dbReference type="PROSITE-ProRule" id="PRU00339"/>
    </source>
</evidence>
<comment type="caution">
    <text evidence="7">The sequence shown here is derived from an EMBL/GenBank/DDBJ whole genome shotgun (WGS) entry which is preliminary data.</text>
</comment>
<evidence type="ECO:0000313" key="7">
    <source>
        <dbReference type="EMBL" id="RJG03040.1"/>
    </source>
</evidence>
<dbReference type="PROSITE" id="PS50005">
    <property type="entry name" value="TPR"/>
    <property type="match status" value="1"/>
</dbReference>
<name>A0A3A3GPW4_9BURK</name>
<evidence type="ECO:0000256" key="2">
    <source>
        <dbReference type="ARBA" id="ARBA00022803"/>
    </source>
</evidence>
<dbReference type="InterPro" id="IPR056413">
    <property type="entry name" value="TPR_CcmH_CycH"/>
</dbReference>
<dbReference type="InterPro" id="IPR056412">
    <property type="entry name" value="Ig_CycH"/>
</dbReference>
<dbReference type="Gene3D" id="1.25.40.10">
    <property type="entry name" value="Tetratricopeptide repeat domain"/>
    <property type="match status" value="1"/>
</dbReference>
<accession>A0A3A3GPW4</accession>
<keyword evidence="4" id="KW-1133">Transmembrane helix</keyword>
<feature type="transmembrane region" description="Helical" evidence="4">
    <location>
        <begin position="40"/>
        <end position="59"/>
    </location>
</feature>
<dbReference type="InterPro" id="IPR011990">
    <property type="entry name" value="TPR-like_helical_dom_sf"/>
</dbReference>
<evidence type="ECO:0000259" key="5">
    <source>
        <dbReference type="Pfam" id="PF23892"/>
    </source>
</evidence>
<dbReference type="EMBL" id="QYUQ01000002">
    <property type="protein sequence ID" value="RJG03040.1"/>
    <property type="molecule type" value="Genomic_DNA"/>
</dbReference>
<dbReference type="SUPFAM" id="SSF48452">
    <property type="entry name" value="TPR-like"/>
    <property type="match status" value="1"/>
</dbReference>
<protein>
    <submittedName>
        <fullName evidence="7">Uncharacterized protein</fullName>
    </submittedName>
</protein>
<dbReference type="InterPro" id="IPR019734">
    <property type="entry name" value="TPR_rpt"/>
</dbReference>
<evidence type="ECO:0000313" key="8">
    <source>
        <dbReference type="Proteomes" id="UP000266327"/>
    </source>
</evidence>
<dbReference type="RefSeq" id="WP_119786539.1">
    <property type="nucleotide sequence ID" value="NZ_QYUQ01000002.1"/>
</dbReference>
<dbReference type="AlphaFoldDB" id="A0A3A3GPW4"/>
<keyword evidence="4" id="KW-0472">Membrane</keyword>
<gene>
    <name evidence="7" type="ORF">D3878_16850</name>
</gene>
<dbReference type="Pfam" id="PF23892">
    <property type="entry name" value="Ig_CycH"/>
    <property type="match status" value="1"/>
</dbReference>
<sequence>MTAAQVFWAFAIALTIGALLTVLQPTLAGIAAEKGVARRVPLLAGLAISLLALAVYLAVGRPDLIAQQSGTGSGAAPHHATIPELIKRLEAHLQQQPEDADAAVLLARSYYAAARFDEAVPAFERAFALKAPAAPQLADYADARTAQKGGAFDAQAQKAVERALALDAQHVKSLRLAGSFAFNDRRPTEAIVYWTRLAPLLPADSEEMRRLQADMAEARAQLASGAAVTDSKRQISGTVAIAPELQKSVGGTDTLYVFARGLQGPPMPLAVFKAAPGRWPVAFTLDESMAVMGGARLGDLKNAMVVARISRSGQAIGRPGDLESGAVQVEVGAAGIQLLIETVRK</sequence>
<dbReference type="PANTHER" id="PTHR47870:SF4">
    <property type="entry name" value="CYTOCHROME C-TYPE BIOGENESIS PROTEIN CYCH"/>
    <property type="match status" value="1"/>
</dbReference>